<keyword evidence="4" id="KW-1185">Reference proteome</keyword>
<keyword evidence="2" id="KW-0472">Membrane</keyword>
<feature type="transmembrane region" description="Helical" evidence="2">
    <location>
        <begin position="169"/>
        <end position="190"/>
    </location>
</feature>
<protein>
    <submittedName>
        <fullName evidence="3">Uncharacterized protein</fullName>
    </submittedName>
</protein>
<dbReference type="AlphaFoldDB" id="A0A4S8M194"/>
<dbReference type="EMBL" id="ML179196">
    <property type="protein sequence ID" value="THU95591.1"/>
    <property type="molecule type" value="Genomic_DNA"/>
</dbReference>
<name>A0A4S8M194_DENBC</name>
<evidence type="ECO:0000256" key="1">
    <source>
        <dbReference type="SAM" id="MobiDB-lite"/>
    </source>
</evidence>
<sequence>MTTILTTTPLKCGVERSCPPASSSISDLMGEGASVAVIFGSLVNGDSDPSSTPQVLSADPTNSASDNAPINVPNVTAADTTSNSPGTTPTDLSSTTRKILVPSTKSPQPGQIATSEVVIITSTIVEPISQSKVQTLQGSDNLTLATTSTGGDQRSNNLTEASFFDNKPAVTGTLTVIGIMFLAFIGFLVIKFLRKRKVLTSTAEKGQTYEVVDN</sequence>
<reference evidence="3 4" key="1">
    <citation type="journal article" date="2019" name="Nat. Ecol. Evol.">
        <title>Megaphylogeny resolves global patterns of mushroom evolution.</title>
        <authorList>
            <person name="Varga T."/>
            <person name="Krizsan K."/>
            <person name="Foldi C."/>
            <person name="Dima B."/>
            <person name="Sanchez-Garcia M."/>
            <person name="Sanchez-Ramirez S."/>
            <person name="Szollosi G.J."/>
            <person name="Szarkandi J.G."/>
            <person name="Papp V."/>
            <person name="Albert L."/>
            <person name="Andreopoulos W."/>
            <person name="Angelini C."/>
            <person name="Antonin V."/>
            <person name="Barry K.W."/>
            <person name="Bougher N.L."/>
            <person name="Buchanan P."/>
            <person name="Buyck B."/>
            <person name="Bense V."/>
            <person name="Catcheside P."/>
            <person name="Chovatia M."/>
            <person name="Cooper J."/>
            <person name="Damon W."/>
            <person name="Desjardin D."/>
            <person name="Finy P."/>
            <person name="Geml J."/>
            <person name="Haridas S."/>
            <person name="Hughes K."/>
            <person name="Justo A."/>
            <person name="Karasinski D."/>
            <person name="Kautmanova I."/>
            <person name="Kiss B."/>
            <person name="Kocsube S."/>
            <person name="Kotiranta H."/>
            <person name="LaButti K.M."/>
            <person name="Lechner B.E."/>
            <person name="Liimatainen K."/>
            <person name="Lipzen A."/>
            <person name="Lukacs Z."/>
            <person name="Mihaltcheva S."/>
            <person name="Morgado L.N."/>
            <person name="Niskanen T."/>
            <person name="Noordeloos M.E."/>
            <person name="Ohm R.A."/>
            <person name="Ortiz-Santana B."/>
            <person name="Ovrebo C."/>
            <person name="Racz N."/>
            <person name="Riley R."/>
            <person name="Savchenko A."/>
            <person name="Shiryaev A."/>
            <person name="Soop K."/>
            <person name="Spirin V."/>
            <person name="Szebenyi C."/>
            <person name="Tomsovsky M."/>
            <person name="Tulloss R.E."/>
            <person name="Uehling J."/>
            <person name="Grigoriev I.V."/>
            <person name="Vagvolgyi C."/>
            <person name="Papp T."/>
            <person name="Martin F.M."/>
            <person name="Miettinen O."/>
            <person name="Hibbett D.S."/>
            <person name="Nagy L.G."/>
        </authorList>
    </citation>
    <scope>NUCLEOTIDE SEQUENCE [LARGE SCALE GENOMIC DNA]</scope>
    <source>
        <strain evidence="3 4">CBS 962.96</strain>
    </source>
</reference>
<dbReference type="Proteomes" id="UP000297245">
    <property type="component" value="Unassembled WGS sequence"/>
</dbReference>
<proteinExistence type="predicted"/>
<organism evidence="3 4">
    <name type="scientific">Dendrothele bispora (strain CBS 962.96)</name>
    <dbReference type="NCBI Taxonomy" id="1314807"/>
    <lineage>
        <taxon>Eukaryota</taxon>
        <taxon>Fungi</taxon>
        <taxon>Dikarya</taxon>
        <taxon>Basidiomycota</taxon>
        <taxon>Agaricomycotina</taxon>
        <taxon>Agaricomycetes</taxon>
        <taxon>Agaricomycetidae</taxon>
        <taxon>Agaricales</taxon>
        <taxon>Agaricales incertae sedis</taxon>
        <taxon>Dendrothele</taxon>
    </lineage>
</organism>
<keyword evidence="2" id="KW-1133">Transmembrane helix</keyword>
<feature type="region of interest" description="Disordered" evidence="1">
    <location>
        <begin position="47"/>
        <end position="111"/>
    </location>
</feature>
<evidence type="ECO:0000313" key="3">
    <source>
        <dbReference type="EMBL" id="THU95591.1"/>
    </source>
</evidence>
<gene>
    <name evidence="3" type="ORF">K435DRAFT_859374</name>
</gene>
<keyword evidence="2" id="KW-0812">Transmembrane</keyword>
<evidence type="ECO:0000256" key="2">
    <source>
        <dbReference type="SAM" id="Phobius"/>
    </source>
</evidence>
<accession>A0A4S8M194</accession>
<evidence type="ECO:0000313" key="4">
    <source>
        <dbReference type="Proteomes" id="UP000297245"/>
    </source>
</evidence>